<evidence type="ECO:0000313" key="2">
    <source>
        <dbReference type="Proteomes" id="UP000706525"/>
    </source>
</evidence>
<evidence type="ECO:0000313" key="1">
    <source>
        <dbReference type="EMBL" id="CAG9184074.1"/>
    </source>
</evidence>
<keyword evidence="2" id="KW-1185">Reference proteome</keyword>
<reference evidence="1 2" key="1">
    <citation type="submission" date="2021-08" db="EMBL/GenBank/DDBJ databases">
        <authorList>
            <person name="Peeters C."/>
        </authorList>
    </citation>
    <scope>NUCLEOTIDE SEQUENCE [LARGE SCALE GENOMIC DNA]</scope>
    <source>
        <strain evidence="1 2">LMG 32289</strain>
    </source>
</reference>
<organism evidence="1 2">
    <name type="scientific">Cupriavidus pampae</name>
    <dbReference type="NCBI Taxonomy" id="659251"/>
    <lineage>
        <taxon>Bacteria</taxon>
        <taxon>Pseudomonadati</taxon>
        <taxon>Pseudomonadota</taxon>
        <taxon>Betaproteobacteria</taxon>
        <taxon>Burkholderiales</taxon>
        <taxon>Burkholderiaceae</taxon>
        <taxon>Cupriavidus</taxon>
    </lineage>
</organism>
<gene>
    <name evidence="1" type="ORF">LMG32289_05502</name>
</gene>
<sequence length="148" mass="16442">MDLTQLTAAKQQLVNDAIAAGFTAKHYEGHVDLIRYSQHKKPQALVALRVWANGTAFDAKLDLAAAKSIRNVDDMRAFLKLAPIETPLQRLIRTVEETFKAGHAHAYIETGRYKPFSVAGVRALQRRGYRADIAKPGSGIYYVYPKAS</sequence>
<proteinExistence type="predicted"/>
<accession>A0ABN7ZDN0</accession>
<dbReference type="EMBL" id="CAJZAG010000012">
    <property type="protein sequence ID" value="CAG9184074.1"/>
    <property type="molecule type" value="Genomic_DNA"/>
</dbReference>
<name>A0ABN7ZDN0_9BURK</name>
<comment type="caution">
    <text evidence="1">The sequence shown here is derived from an EMBL/GenBank/DDBJ whole genome shotgun (WGS) entry which is preliminary data.</text>
</comment>
<dbReference type="Proteomes" id="UP000706525">
    <property type="component" value="Unassembled WGS sequence"/>
</dbReference>
<protein>
    <submittedName>
        <fullName evidence="1">Uncharacterized protein</fullName>
    </submittedName>
</protein>